<evidence type="ECO:0000313" key="1">
    <source>
        <dbReference type="EMBL" id="KAF2112494.1"/>
    </source>
</evidence>
<reference evidence="1" key="1">
    <citation type="journal article" date="2020" name="Stud. Mycol.">
        <title>101 Dothideomycetes genomes: a test case for predicting lifestyles and emergence of pathogens.</title>
        <authorList>
            <person name="Haridas S."/>
            <person name="Albert R."/>
            <person name="Binder M."/>
            <person name="Bloem J."/>
            <person name="Labutti K."/>
            <person name="Salamov A."/>
            <person name="Andreopoulos B."/>
            <person name="Baker S."/>
            <person name="Barry K."/>
            <person name="Bills G."/>
            <person name="Bluhm B."/>
            <person name="Cannon C."/>
            <person name="Castanera R."/>
            <person name="Culley D."/>
            <person name="Daum C."/>
            <person name="Ezra D."/>
            <person name="Gonzalez J."/>
            <person name="Henrissat B."/>
            <person name="Kuo A."/>
            <person name="Liang C."/>
            <person name="Lipzen A."/>
            <person name="Lutzoni F."/>
            <person name="Magnuson J."/>
            <person name="Mondo S."/>
            <person name="Nolan M."/>
            <person name="Ohm R."/>
            <person name="Pangilinan J."/>
            <person name="Park H.-J."/>
            <person name="Ramirez L."/>
            <person name="Alfaro M."/>
            <person name="Sun H."/>
            <person name="Tritt A."/>
            <person name="Yoshinaga Y."/>
            <person name="Zwiers L.-H."/>
            <person name="Turgeon B."/>
            <person name="Goodwin S."/>
            <person name="Spatafora J."/>
            <person name="Crous P."/>
            <person name="Grigoriev I."/>
        </authorList>
    </citation>
    <scope>NUCLEOTIDE SEQUENCE</scope>
    <source>
        <strain evidence="1">CBS 627.86</strain>
    </source>
</reference>
<organism evidence="1 2">
    <name type="scientific">Lophiotrema nucula</name>
    <dbReference type="NCBI Taxonomy" id="690887"/>
    <lineage>
        <taxon>Eukaryota</taxon>
        <taxon>Fungi</taxon>
        <taxon>Dikarya</taxon>
        <taxon>Ascomycota</taxon>
        <taxon>Pezizomycotina</taxon>
        <taxon>Dothideomycetes</taxon>
        <taxon>Pleosporomycetidae</taxon>
        <taxon>Pleosporales</taxon>
        <taxon>Lophiotremataceae</taxon>
        <taxon>Lophiotrema</taxon>
    </lineage>
</organism>
<gene>
    <name evidence="1" type="ORF">BDV96DRAFT_664925</name>
</gene>
<name>A0A6A5Z0B3_9PLEO</name>
<keyword evidence="2" id="KW-1185">Reference proteome</keyword>
<dbReference type="EMBL" id="ML977331">
    <property type="protein sequence ID" value="KAF2112494.1"/>
    <property type="molecule type" value="Genomic_DNA"/>
</dbReference>
<evidence type="ECO:0000313" key="2">
    <source>
        <dbReference type="Proteomes" id="UP000799770"/>
    </source>
</evidence>
<sequence>MSSVSWFPSRPEASNSTPDVEYFSREKGHLGLFLYHLHTIPSLAGTFTTIILDENYDNAKDGAVLELVFQNRWNEMSAAVASVNRMTPTPRPLLLDIVRENVNLITLDSSFEAAREDQDPYMHALGALLEVCSNLKVLYLPLGWKDKFPTQKFPRLEYVGTTEELDVVDMDEDIPDGREMVTDTYLEAVQED</sequence>
<accession>A0A6A5Z0B3</accession>
<proteinExistence type="predicted"/>
<dbReference type="Proteomes" id="UP000799770">
    <property type="component" value="Unassembled WGS sequence"/>
</dbReference>
<dbReference type="AlphaFoldDB" id="A0A6A5Z0B3"/>
<protein>
    <submittedName>
        <fullName evidence="1">Uncharacterized protein</fullName>
    </submittedName>
</protein>